<feature type="repeat" description="ANK" evidence="7">
    <location>
        <begin position="134"/>
        <end position="167"/>
    </location>
</feature>
<dbReference type="Pfam" id="PF12796">
    <property type="entry name" value="Ank_2"/>
    <property type="match status" value="2"/>
</dbReference>
<dbReference type="InterPro" id="IPR002110">
    <property type="entry name" value="Ankyrin_rpt"/>
</dbReference>
<evidence type="ECO:0000256" key="4">
    <source>
        <dbReference type="ARBA" id="ARBA00022989"/>
    </source>
</evidence>
<dbReference type="SUPFAM" id="SSF48403">
    <property type="entry name" value="Ankyrin repeat"/>
    <property type="match status" value="1"/>
</dbReference>
<dbReference type="PANTHER" id="PTHR24186:SF41">
    <property type="entry name" value="PGG DOMAIN-CONTAINING PROTEIN"/>
    <property type="match status" value="1"/>
</dbReference>
<name>A0A8I6XJD2_HORVV</name>
<dbReference type="GO" id="GO:0005886">
    <property type="term" value="C:plasma membrane"/>
    <property type="evidence" value="ECO:0000318"/>
    <property type="project" value="GO_Central"/>
</dbReference>
<feature type="transmembrane region" description="Helical" evidence="8">
    <location>
        <begin position="366"/>
        <end position="387"/>
    </location>
</feature>
<evidence type="ECO:0000256" key="1">
    <source>
        <dbReference type="ARBA" id="ARBA00004141"/>
    </source>
</evidence>
<evidence type="ECO:0000256" key="2">
    <source>
        <dbReference type="ARBA" id="ARBA00022692"/>
    </source>
</evidence>
<accession>A0A8I6XJD2</accession>
<keyword evidence="4 8" id="KW-1133">Transmembrane helix</keyword>
<evidence type="ECO:0000256" key="3">
    <source>
        <dbReference type="ARBA" id="ARBA00022737"/>
    </source>
</evidence>
<dbReference type="Gramene" id="HORVU.MOREX.r3.3HG0230120.1">
    <property type="protein sequence ID" value="HORVU.MOREX.r3.3HG0230120.1"/>
    <property type="gene ID" value="HORVU.MOREX.r3.3HG0230120"/>
</dbReference>
<reference evidence="11" key="1">
    <citation type="journal article" date="2012" name="Nature">
        <title>A physical, genetic and functional sequence assembly of the barley genome.</title>
        <authorList>
            <consortium name="The International Barley Genome Sequencing Consortium"/>
            <person name="Mayer K.F."/>
            <person name="Waugh R."/>
            <person name="Brown J.W."/>
            <person name="Schulman A."/>
            <person name="Langridge P."/>
            <person name="Platzer M."/>
            <person name="Fincher G.B."/>
            <person name="Muehlbauer G.J."/>
            <person name="Sato K."/>
            <person name="Close T.J."/>
            <person name="Wise R.P."/>
            <person name="Stein N."/>
        </authorList>
    </citation>
    <scope>NUCLEOTIDE SEQUENCE [LARGE SCALE GENOMIC DNA]</scope>
    <source>
        <strain evidence="11">cv. Morex</strain>
    </source>
</reference>
<dbReference type="SMART" id="SM00248">
    <property type="entry name" value="ANK"/>
    <property type="match status" value="6"/>
</dbReference>
<proteinExistence type="predicted"/>
<dbReference type="EnsemblPlants" id="HORVU.MOREX.r3.3HG0230120.1">
    <property type="protein sequence ID" value="HORVU.MOREX.r3.3HG0230120.1"/>
    <property type="gene ID" value="HORVU.MOREX.r3.3HG0230120"/>
</dbReference>
<sequence length="519" mass="56994">MWHYEMVSLLVNLAQNHEHGPGAARVLMLRNNGGETVLHVAARHSRQEVAERLIVAAPSLSCGVNDAGVSPLYLAVLCRSAGIVRALVGCPHAPASASGPSRQNALHAAVLQSAEITHAILAWNLNLANETDESGSSPLHYAASDGDRRIIGHLLIFAPSALYLQDQQGFTPLHMAAWMGHVDVIHDMLQASPHTAEVTDNNGRNFLHVAIGRGHESIVKYIVGSPFASGLVNEQDNDGNTPLHLAVIARKPKLSILHTEFLELNIANNEGRTPFDLVSDITSFLPMIGFVLKLSARHSWIGTRSQDRVLPWNDTAMKEWLEKLSKNLGIVAVLIATIALTAMFNVPGGYDSKGMPNLRGTRHTNTFLVLDTVAMASSMIATMLLIYGRGASARSSATWICLALIFLWCALMGMILSFMAAVVPGLENDTIMKKMVWCIFALPFFSLVALSFVWAEPAPTIASVRLLYHARTSQDRVRMRRHTRRRFPMVGFYLFVLYLFWFLNAGAFALTLHVIMITL</sequence>
<dbReference type="InterPro" id="IPR036770">
    <property type="entry name" value="Ankyrin_rpt-contain_sf"/>
</dbReference>
<keyword evidence="3" id="KW-0677">Repeat</keyword>
<dbReference type="PROSITE" id="PS50297">
    <property type="entry name" value="ANK_REP_REGION"/>
    <property type="match status" value="2"/>
</dbReference>
<feature type="domain" description="PGG" evidence="9">
    <location>
        <begin position="318"/>
        <end position="422"/>
    </location>
</feature>
<dbReference type="Proteomes" id="UP000011116">
    <property type="component" value="Chromosome 3H"/>
</dbReference>
<dbReference type="PROSITE" id="PS50088">
    <property type="entry name" value="ANK_REPEAT"/>
    <property type="match status" value="2"/>
</dbReference>
<keyword evidence="6 8" id="KW-0472">Membrane</keyword>
<feature type="repeat" description="ANK" evidence="7">
    <location>
        <begin position="168"/>
        <end position="200"/>
    </location>
</feature>
<evidence type="ECO:0000256" key="6">
    <source>
        <dbReference type="ARBA" id="ARBA00023136"/>
    </source>
</evidence>
<evidence type="ECO:0000313" key="10">
    <source>
        <dbReference type="EnsemblPlants" id="HORVU.MOREX.r3.3HG0230120.1"/>
    </source>
</evidence>
<evidence type="ECO:0000256" key="5">
    <source>
        <dbReference type="ARBA" id="ARBA00023043"/>
    </source>
</evidence>
<comment type="subcellular location">
    <subcellularLocation>
        <location evidence="1">Membrane</location>
        <topology evidence="1">Multi-pass membrane protein</topology>
    </subcellularLocation>
</comment>
<dbReference type="SMR" id="A0A8I6XJD2"/>
<feature type="transmembrane region" description="Helical" evidence="8">
    <location>
        <begin position="490"/>
        <end position="516"/>
    </location>
</feature>
<reference evidence="10" key="3">
    <citation type="submission" date="2022-01" db="UniProtKB">
        <authorList>
            <consortium name="EnsemblPlants"/>
        </authorList>
    </citation>
    <scope>IDENTIFICATION</scope>
    <source>
        <strain evidence="10">subsp. vulgare</strain>
    </source>
</reference>
<protein>
    <recommendedName>
        <fullName evidence="9">PGG domain-containing protein</fullName>
    </recommendedName>
</protein>
<feature type="transmembrane region" description="Helical" evidence="8">
    <location>
        <begin position="434"/>
        <end position="455"/>
    </location>
</feature>
<reference evidence="10" key="2">
    <citation type="submission" date="2020-10" db="EMBL/GenBank/DDBJ databases">
        <authorList>
            <person name="Scholz U."/>
            <person name="Mascher M."/>
            <person name="Fiebig A."/>
        </authorList>
    </citation>
    <scope>NUCLEOTIDE SEQUENCE [LARGE SCALE GENOMIC DNA]</scope>
    <source>
        <strain evidence="10">cv. Morex</strain>
    </source>
</reference>
<evidence type="ECO:0000313" key="11">
    <source>
        <dbReference type="Proteomes" id="UP000011116"/>
    </source>
</evidence>
<dbReference type="AlphaFoldDB" id="A0A8I6XJD2"/>
<dbReference type="Pfam" id="PF13962">
    <property type="entry name" value="PGG"/>
    <property type="match status" value="1"/>
</dbReference>
<organism evidence="10 11">
    <name type="scientific">Hordeum vulgare subsp. vulgare</name>
    <name type="common">Domesticated barley</name>
    <dbReference type="NCBI Taxonomy" id="112509"/>
    <lineage>
        <taxon>Eukaryota</taxon>
        <taxon>Viridiplantae</taxon>
        <taxon>Streptophyta</taxon>
        <taxon>Embryophyta</taxon>
        <taxon>Tracheophyta</taxon>
        <taxon>Spermatophyta</taxon>
        <taxon>Magnoliopsida</taxon>
        <taxon>Liliopsida</taxon>
        <taxon>Poales</taxon>
        <taxon>Poaceae</taxon>
        <taxon>BOP clade</taxon>
        <taxon>Pooideae</taxon>
        <taxon>Triticodae</taxon>
        <taxon>Triticeae</taxon>
        <taxon>Hordeinae</taxon>
        <taxon>Hordeum</taxon>
    </lineage>
</organism>
<dbReference type="Gene3D" id="1.25.40.20">
    <property type="entry name" value="Ankyrin repeat-containing domain"/>
    <property type="match status" value="1"/>
</dbReference>
<feature type="transmembrane region" description="Helical" evidence="8">
    <location>
        <begin position="327"/>
        <end position="346"/>
    </location>
</feature>
<feature type="transmembrane region" description="Helical" evidence="8">
    <location>
        <begin position="399"/>
        <end position="422"/>
    </location>
</feature>
<keyword evidence="11" id="KW-1185">Reference proteome</keyword>
<dbReference type="Gramene" id="HORVU.MOREX.r2.3HG0190900.1">
    <property type="protein sequence ID" value="HORVU.MOREX.r2.3HG0190900.1"/>
    <property type="gene ID" value="HORVU.MOREX.r2.3HG0190900"/>
</dbReference>
<evidence type="ECO:0000256" key="8">
    <source>
        <dbReference type="SAM" id="Phobius"/>
    </source>
</evidence>
<evidence type="ECO:0000259" key="9">
    <source>
        <dbReference type="Pfam" id="PF13962"/>
    </source>
</evidence>
<keyword evidence="2 8" id="KW-0812">Transmembrane</keyword>
<dbReference type="InterPro" id="IPR026961">
    <property type="entry name" value="PGG_dom"/>
</dbReference>
<dbReference type="PANTHER" id="PTHR24186">
    <property type="entry name" value="PROTEIN PHOSPHATASE 1 REGULATORY SUBUNIT"/>
    <property type="match status" value="1"/>
</dbReference>
<keyword evidence="5 7" id="KW-0040">ANK repeat</keyword>
<evidence type="ECO:0000256" key="7">
    <source>
        <dbReference type="PROSITE-ProRule" id="PRU00023"/>
    </source>
</evidence>